<proteinExistence type="predicted"/>
<dbReference type="eggNOG" id="ENOG5031HP9">
    <property type="taxonomic scope" value="Bacteria"/>
</dbReference>
<sequence length="146" mass="16856">MTEENNANSTSAKKTPAKKKEKPPAIEDKPFTEFMEEHFTPSLKDAFAKQGIEEIELALQKDKIPVLGLENNPECWQLQGKWCDRTFAIYFLEEDIKGQKAFTCTANSKKPSTLESFMIDERRVNLDLLVLYTLQRLNGQKWLSRN</sequence>
<evidence type="ECO:0000313" key="2">
    <source>
        <dbReference type="EMBL" id="AFZ48379.1"/>
    </source>
</evidence>
<evidence type="ECO:0000256" key="1">
    <source>
        <dbReference type="SAM" id="MobiDB-lite"/>
    </source>
</evidence>
<dbReference type="Proteomes" id="UP000010483">
    <property type="component" value="Chromosome"/>
</dbReference>
<dbReference type="AlphaFoldDB" id="K9YND4"/>
<keyword evidence="3" id="KW-1185">Reference proteome</keyword>
<dbReference type="KEGG" id="csn:Cyast_2433"/>
<dbReference type="Pfam" id="PF11210">
    <property type="entry name" value="DUF2996"/>
    <property type="match status" value="1"/>
</dbReference>
<dbReference type="PANTHER" id="PTHR36341">
    <property type="entry name" value="DUF2996 FAMILY PROTEIN"/>
    <property type="match status" value="1"/>
</dbReference>
<feature type="region of interest" description="Disordered" evidence="1">
    <location>
        <begin position="1"/>
        <end position="30"/>
    </location>
</feature>
<dbReference type="HOGENOM" id="CLU_093094_1_1_3"/>
<dbReference type="BioCyc" id="CSTA292563:G1353-2436-MONOMER"/>
<gene>
    <name evidence="2" type="ordered locus">Cyast_2433</name>
</gene>
<evidence type="ECO:0000313" key="3">
    <source>
        <dbReference type="Proteomes" id="UP000010483"/>
    </source>
</evidence>
<protein>
    <recommendedName>
        <fullName evidence="4">DUF2996 domain-containing protein</fullName>
    </recommendedName>
</protein>
<feature type="compositionally biased region" description="Polar residues" evidence="1">
    <location>
        <begin position="1"/>
        <end position="11"/>
    </location>
</feature>
<dbReference type="InterPro" id="IPR021374">
    <property type="entry name" value="DUF2996"/>
</dbReference>
<evidence type="ECO:0008006" key="4">
    <source>
        <dbReference type="Google" id="ProtNLM"/>
    </source>
</evidence>
<dbReference type="PANTHER" id="PTHR36341:SF3">
    <property type="entry name" value="DUF2996 FAMILY PROTEIN"/>
    <property type="match status" value="1"/>
</dbReference>
<reference evidence="3" key="1">
    <citation type="journal article" date="2013" name="Proc. Natl. Acad. Sci. U.S.A.">
        <title>Improving the coverage of the cyanobacterial phylum using diversity-driven genome sequencing.</title>
        <authorList>
            <person name="Shih P.M."/>
            <person name="Wu D."/>
            <person name="Latifi A."/>
            <person name="Axen S.D."/>
            <person name="Fewer D.P."/>
            <person name="Talla E."/>
            <person name="Calteau A."/>
            <person name="Cai F."/>
            <person name="Tandeau de Marsac N."/>
            <person name="Rippka R."/>
            <person name="Herdman M."/>
            <person name="Sivonen K."/>
            <person name="Coursin T."/>
            <person name="Laurent T."/>
            <person name="Goodwin L."/>
            <person name="Nolan M."/>
            <person name="Davenport K.W."/>
            <person name="Han C.S."/>
            <person name="Rubin E.M."/>
            <person name="Eisen J.A."/>
            <person name="Woyke T."/>
            <person name="Gugger M."/>
            <person name="Kerfeld C.A."/>
        </authorList>
    </citation>
    <scope>NUCLEOTIDE SEQUENCE [LARGE SCALE GENOMIC DNA]</scope>
    <source>
        <strain evidence="3">ATCC 29140 / PCC 7202</strain>
    </source>
</reference>
<dbReference type="PATRIC" id="fig|292563.3.peg.2537"/>
<name>K9YND4_CYASC</name>
<dbReference type="EMBL" id="CP003940">
    <property type="protein sequence ID" value="AFZ48379.1"/>
    <property type="molecule type" value="Genomic_DNA"/>
</dbReference>
<accession>K9YND4</accession>
<dbReference type="STRING" id="292563.Cyast_2433"/>
<organism evidence="2 3">
    <name type="scientific">Cyanobacterium stanieri (strain ATCC 29140 / PCC 7202)</name>
    <dbReference type="NCBI Taxonomy" id="292563"/>
    <lineage>
        <taxon>Bacteria</taxon>
        <taxon>Bacillati</taxon>
        <taxon>Cyanobacteriota</taxon>
        <taxon>Cyanophyceae</taxon>
        <taxon>Oscillatoriophycideae</taxon>
        <taxon>Chroococcales</taxon>
        <taxon>Geminocystaceae</taxon>
        <taxon>Cyanobacterium</taxon>
    </lineage>
</organism>